<proteinExistence type="predicted"/>
<name>A0A8S3WJR3_PARAO</name>
<protein>
    <submittedName>
        <fullName evidence="3">(apollo) hypothetical protein</fullName>
    </submittedName>
</protein>
<evidence type="ECO:0000313" key="4">
    <source>
        <dbReference type="Proteomes" id="UP000691718"/>
    </source>
</evidence>
<dbReference type="Proteomes" id="UP000691718">
    <property type="component" value="Unassembled WGS sequence"/>
</dbReference>
<evidence type="ECO:0000313" key="3">
    <source>
        <dbReference type="EMBL" id="CAG4961892.1"/>
    </source>
</evidence>
<organism evidence="3 4">
    <name type="scientific">Parnassius apollo</name>
    <name type="common">Apollo butterfly</name>
    <name type="synonym">Papilio apollo</name>
    <dbReference type="NCBI Taxonomy" id="110799"/>
    <lineage>
        <taxon>Eukaryota</taxon>
        <taxon>Metazoa</taxon>
        <taxon>Ecdysozoa</taxon>
        <taxon>Arthropoda</taxon>
        <taxon>Hexapoda</taxon>
        <taxon>Insecta</taxon>
        <taxon>Pterygota</taxon>
        <taxon>Neoptera</taxon>
        <taxon>Endopterygota</taxon>
        <taxon>Lepidoptera</taxon>
        <taxon>Glossata</taxon>
        <taxon>Ditrysia</taxon>
        <taxon>Papilionoidea</taxon>
        <taxon>Papilionidae</taxon>
        <taxon>Parnassiinae</taxon>
        <taxon>Parnassini</taxon>
        <taxon>Parnassius</taxon>
        <taxon>Parnassius</taxon>
    </lineage>
</organism>
<dbReference type="AlphaFoldDB" id="A0A8S3WJR3"/>
<dbReference type="EMBL" id="CAJQZP010000442">
    <property type="protein sequence ID" value="CAG4961892.1"/>
    <property type="molecule type" value="Genomic_DNA"/>
</dbReference>
<feature type="chain" id="PRO_5035829190" evidence="2">
    <location>
        <begin position="20"/>
        <end position="122"/>
    </location>
</feature>
<feature type="signal peptide" evidence="2">
    <location>
        <begin position="1"/>
        <end position="19"/>
    </location>
</feature>
<keyword evidence="2" id="KW-0732">Signal</keyword>
<evidence type="ECO:0000256" key="2">
    <source>
        <dbReference type="SAM" id="SignalP"/>
    </source>
</evidence>
<sequence length="122" mass="13932">MSVIHLLVHLALVILKCAPFVVDHCSIVKVTIFTKENPSSLTLRMINLIRATVAPRQISQYDRVCHACWLRFKRQALLTQQQDERRGLEGDETPHGQEEVEQPVDAVHVPELQPPPVSCKYR</sequence>
<feature type="region of interest" description="Disordered" evidence="1">
    <location>
        <begin position="83"/>
        <end position="122"/>
    </location>
</feature>
<dbReference type="OrthoDB" id="10046738at2759"/>
<reference evidence="3" key="1">
    <citation type="submission" date="2021-04" db="EMBL/GenBank/DDBJ databases">
        <authorList>
            <person name="Tunstrom K."/>
        </authorList>
    </citation>
    <scope>NUCLEOTIDE SEQUENCE</scope>
</reference>
<evidence type="ECO:0000256" key="1">
    <source>
        <dbReference type="SAM" id="MobiDB-lite"/>
    </source>
</evidence>
<keyword evidence="4" id="KW-1185">Reference proteome</keyword>
<comment type="caution">
    <text evidence="3">The sequence shown here is derived from an EMBL/GenBank/DDBJ whole genome shotgun (WGS) entry which is preliminary data.</text>
</comment>
<accession>A0A8S3WJR3</accession>
<feature type="compositionally biased region" description="Pro residues" evidence="1">
    <location>
        <begin position="112"/>
        <end position="122"/>
    </location>
</feature>
<feature type="compositionally biased region" description="Basic and acidic residues" evidence="1">
    <location>
        <begin position="83"/>
        <end position="98"/>
    </location>
</feature>
<gene>
    <name evidence="3" type="ORF">PAPOLLO_LOCUS6657</name>
</gene>